<evidence type="ECO:0000313" key="4">
    <source>
        <dbReference type="EMBL" id="TDC03769.1"/>
    </source>
</evidence>
<dbReference type="InterPro" id="IPR021202">
    <property type="entry name" value="Rv3654c-like"/>
</dbReference>
<dbReference type="InterPro" id="IPR028087">
    <property type="entry name" value="Tad_N"/>
</dbReference>
<dbReference type="AlphaFoldDB" id="A0A4R4N4R3"/>
<evidence type="ECO:0000313" key="5">
    <source>
        <dbReference type="Proteomes" id="UP000295157"/>
    </source>
</evidence>
<keyword evidence="2" id="KW-1133">Transmembrane helix</keyword>
<dbReference type="OrthoDB" id="3541334at2"/>
<feature type="region of interest" description="Disordered" evidence="1">
    <location>
        <begin position="119"/>
        <end position="142"/>
    </location>
</feature>
<dbReference type="Proteomes" id="UP000295157">
    <property type="component" value="Unassembled WGS sequence"/>
</dbReference>
<sequence length="142" mass="14581">MRPAIAEEEKLKRDKERGSATLWGVALMGLLMAVATALAAVGSVRVAGHRVGGAADLSALAAAEMALTDPEGACLRASAIAARNGAKLTRCEIRDEVADVWTTMSISLPIAGTRTLTGRSRAGPATVAPGWLSDVTDGDDLP</sequence>
<evidence type="ECO:0000256" key="1">
    <source>
        <dbReference type="SAM" id="MobiDB-lite"/>
    </source>
</evidence>
<dbReference type="Pfam" id="PF13400">
    <property type="entry name" value="Tad"/>
    <property type="match status" value="1"/>
</dbReference>
<name>A0A4R4N4R3_9ACTN</name>
<keyword evidence="5" id="KW-1185">Reference proteome</keyword>
<evidence type="ECO:0000256" key="2">
    <source>
        <dbReference type="SAM" id="Phobius"/>
    </source>
</evidence>
<gene>
    <name evidence="4" type="ORF">E1267_25215</name>
</gene>
<accession>A0A4R4N4R3</accession>
<keyword evidence="2" id="KW-0812">Transmembrane</keyword>
<protein>
    <recommendedName>
        <fullName evidence="3">Putative Flp pilus-assembly TadG-like N-terminal domain-containing protein</fullName>
    </recommendedName>
</protein>
<comment type="caution">
    <text evidence="4">The sequence shown here is derived from an EMBL/GenBank/DDBJ whole genome shotgun (WGS) entry which is preliminary data.</text>
</comment>
<dbReference type="NCBIfam" id="TIGR03816">
    <property type="entry name" value="tadE_like_DECH"/>
    <property type="match status" value="1"/>
</dbReference>
<feature type="domain" description="Putative Flp pilus-assembly TadG-like N-terminal" evidence="3">
    <location>
        <begin position="18"/>
        <end position="63"/>
    </location>
</feature>
<keyword evidence="2" id="KW-0472">Membrane</keyword>
<dbReference type="RefSeq" id="WP_132335586.1">
    <property type="nucleotide sequence ID" value="NZ_SMJZ01000104.1"/>
</dbReference>
<organism evidence="4 5">
    <name type="scientific">Nonomuraea longispora</name>
    <dbReference type="NCBI Taxonomy" id="1848320"/>
    <lineage>
        <taxon>Bacteria</taxon>
        <taxon>Bacillati</taxon>
        <taxon>Actinomycetota</taxon>
        <taxon>Actinomycetes</taxon>
        <taxon>Streptosporangiales</taxon>
        <taxon>Streptosporangiaceae</taxon>
        <taxon>Nonomuraea</taxon>
    </lineage>
</organism>
<feature type="transmembrane region" description="Helical" evidence="2">
    <location>
        <begin position="20"/>
        <end position="41"/>
    </location>
</feature>
<reference evidence="4 5" key="1">
    <citation type="submission" date="2019-02" db="EMBL/GenBank/DDBJ databases">
        <title>Draft genome sequences of novel Actinobacteria.</title>
        <authorList>
            <person name="Sahin N."/>
            <person name="Ay H."/>
            <person name="Saygin H."/>
        </authorList>
    </citation>
    <scope>NUCLEOTIDE SEQUENCE [LARGE SCALE GENOMIC DNA]</scope>
    <source>
        <strain evidence="4 5">KC201</strain>
    </source>
</reference>
<evidence type="ECO:0000259" key="3">
    <source>
        <dbReference type="Pfam" id="PF13400"/>
    </source>
</evidence>
<proteinExistence type="predicted"/>
<dbReference type="EMBL" id="SMJZ01000104">
    <property type="protein sequence ID" value="TDC03769.1"/>
    <property type="molecule type" value="Genomic_DNA"/>
</dbReference>